<evidence type="ECO:0000256" key="13">
    <source>
        <dbReference type="ARBA" id="ARBA00023049"/>
    </source>
</evidence>
<feature type="transmembrane region" description="Helical" evidence="17">
    <location>
        <begin position="15"/>
        <end position="40"/>
    </location>
</feature>
<evidence type="ECO:0000256" key="11">
    <source>
        <dbReference type="ARBA" id="ARBA00022833"/>
    </source>
</evidence>
<evidence type="ECO:0000256" key="8">
    <source>
        <dbReference type="ARBA" id="ARBA00022723"/>
    </source>
</evidence>
<dbReference type="Pfam" id="PF07580">
    <property type="entry name" value="Peptidase_M26_C"/>
    <property type="match status" value="1"/>
</dbReference>
<dbReference type="Pfam" id="PF00746">
    <property type="entry name" value="Gram_pos_anchor"/>
    <property type="match status" value="1"/>
</dbReference>
<dbReference type="GO" id="GO:0016020">
    <property type="term" value="C:membrane"/>
    <property type="evidence" value="ECO:0007669"/>
    <property type="project" value="UniProtKB-SubCell"/>
</dbReference>
<sequence length="2149" mass="237732">MFFKEKKFSFSIRKFSIGVASAIVGISLIGGTIAAVPVAADSHLTNPVGSKSIQYKYVVESDLTDEEKLRIQEELPTYQVGDYDTYYMVYRPQQSLLPSTGSQKTNLLLASAGAGLLVLGVTRLKRKKSVVSAIMIIGATSTISVSAISSGVLSHHDKSYELAIGSIIPETKITIDRYEFVGYILDKTSDSLPQSATQVDDLQPIAEGTDKASGSLNNEKVESPTSEGTLEVSTSELPQSETISQSEVLPEVTTSQVSLPYETIFQADPQLEQGTEEVVQAGQNGVKVLTYHDGQLVKEEVTVSPVAQIIRRGTKGAEPETSTSTVISESVSMSTSVVTSLVTSTTTVTSTSIVSSDSDSVSTSEVVSESVVTSEVTSEVDVPVIVPVESTISTEISVAPSESDEATPLPSEEIVISETSVEESVSNSQSVSEVISTSIVSSDSDSVSTSEVVSESVVTSEVTSEVDVPVIVPVESTISTEISVAPSESDEATPLPSEEIVISETSVEESVSDSQSVSEVISTSTSTSEILEQPTPEAPIEASETVEVRESIPSPIIRQDDETLWEGETNEIKGTDGEKLIKTTYRTLDGVRQPNPTVSEEIVQAATPTIIKVGTKPIEGTVSESSERSIPFEIRYEDDPTALVGTQKIKQEGIDGLERVTLTYNTIKGTKEGKPVEKIEIIVPATPEIILRGTKVETEADRQTPLVTSNKQVVKVGERPDPKASIQSNLLANVADYVWVTEPATDKVGVDLPGRVRVIYTDNSVDDVDVRIDVVTQKEKPLLTYESFIENDDEKKISLDYALEDPTKSYIGATISIYDGEKLVKSLPLSTMEAFDVTDLDWHVKYTLKTQYSYDLEDGQGVQIEHLADREFELDYKRLEIKHVVSAGLFQKQPDGSYLQLDNVSQVAANLNDYYVRVVSDQQRDIYLPVTDMVEDTYDGKPVFKVTTSIPELIQYDQAIADNTANYSFYIRKFIPSSDGKYRTFSDLIAAIKNDMSGTFEIDADLNADEIVLDANATSYIPGTFTGRLLGNNNAILNLKAPLFEFLQGSFEIKDLDLKKVNIQKPNMEQFGALAKIANGDNVGKISNVAVEGTLSGNRHIGGIIYRANRTVLENVAFEGSIISPLNWSHNFTGGIAGYLRESRLSKAKVDATIRSDSRSSLGKIGSIVGVMENAGTSLTDVVATGSIDNSQGNTSGHVGGLVGDTIGNVSITNAVSSVNVRNGQIGHGNPSTNTAHDRIDIQTVEGLAKGTDNNLSTTISQEEAANKVEAMNLTVTLDDSAIDYSRYNVDYSTVKQAKAENMLAYQNLEKFMPLYNKEFIVKHGNQLPSNHELATKPIISVIPMIGDDFASDYANDKASINRVMVYFEDGSKAYYNVSYLADFKNTGVAEYQVEGFDFVYTPEQIMTVYPKIVDAVLPTLSAIEYYSEDLLNALGKSGNTQELMDKLYLKESFDSIKQNLATVLNSVLATSDVIATDRTDISDYILRHKEALLMGLSYVNRWYNIDFGDVNAKELILYHQDLFGNSTNTLEWLVSIGKTYEQLQMINHLATYESTTRAHTGQDSEFDYLSVYRKLFTDMDENTWFHDASRVYMVEGASEVRPDVDVRAYQKLYNDPEARKYILPLLTADEGIFFISNMSTINFGMYDRYMDMSLKETDPVKYAEEVKRVEAMVDAANKRYADHFDFWYRMSLDSVKELNIKTVPNWDGYYLNRTGLNQNEWLPMYGSEANEAIQDFFGPLDGSLGSHYVGNGSGAYATGNLTRFVIDKMLENYGSSVHTHEMVHNSDASIYLGGYGRRFGQRAELYATGLLQAPTGHDSSYLSINTLFDYTGTDYEEATNRYQPLSPERFETAADLQEYFHGLFDVIYTLDYAEAEVILAMDKDQQRQFYNKIENYYVQDAVSKEDTHAGNVVRKFTDEEWNNMTLSSVYDLIENDVISHRDYSINSGTSYQYGRNGYYTISLFSPIYSALDNPKGAPGDLMFRLMAYELLAAKGYEDGFLPYVSDQLADEALKQGITGTETWPSNHTVGRVTDDLVFEKVFNGEYASWKEFKKAMYQERIDKVDQLKSVTINFNGQDVVVDSIDKIKELMEVAIAEDTRRFLTINENTNIARNNSFYAQNSKVKELKAKIFNAYLRQTNDFRDSIYF</sequence>
<evidence type="ECO:0000256" key="1">
    <source>
        <dbReference type="ARBA" id="ARBA00001947"/>
    </source>
</evidence>
<keyword evidence="4" id="KW-0134">Cell wall</keyword>
<evidence type="ECO:0000313" key="20">
    <source>
        <dbReference type="Proteomes" id="UP000255411"/>
    </source>
</evidence>
<evidence type="ECO:0000256" key="14">
    <source>
        <dbReference type="ARBA" id="ARBA00023088"/>
    </source>
</evidence>
<keyword evidence="11" id="KW-0862">Zinc</keyword>
<evidence type="ECO:0000256" key="16">
    <source>
        <dbReference type="SAM" id="MobiDB-lite"/>
    </source>
</evidence>
<dbReference type="Gene3D" id="2.160.20.110">
    <property type="match status" value="1"/>
</dbReference>
<evidence type="ECO:0000256" key="2">
    <source>
        <dbReference type="ARBA" id="ARBA00004141"/>
    </source>
</evidence>
<feature type="domain" description="G5" evidence="18">
    <location>
        <begin position="245"/>
        <end position="325"/>
    </location>
</feature>
<keyword evidence="6 19" id="KW-0645">Protease</keyword>
<evidence type="ECO:0000256" key="5">
    <source>
        <dbReference type="ARBA" id="ARBA00022525"/>
    </source>
</evidence>
<keyword evidence="9" id="KW-0732">Signal</keyword>
<proteinExistence type="inferred from homology"/>
<dbReference type="SMART" id="SM01208">
    <property type="entry name" value="G5"/>
    <property type="match status" value="3"/>
</dbReference>
<dbReference type="InterPro" id="IPR011505">
    <property type="entry name" value="Peptidase_M26_C_dom"/>
</dbReference>
<evidence type="ECO:0000256" key="4">
    <source>
        <dbReference type="ARBA" id="ARBA00022512"/>
    </source>
</evidence>
<dbReference type="PROSITE" id="PS51109">
    <property type="entry name" value="G5"/>
    <property type="match status" value="3"/>
</dbReference>
<dbReference type="Pfam" id="PF05342">
    <property type="entry name" value="Peptidase_M26_N"/>
    <property type="match status" value="1"/>
</dbReference>
<dbReference type="Pfam" id="PF04650">
    <property type="entry name" value="YSIRK_signal"/>
    <property type="match status" value="1"/>
</dbReference>
<feature type="compositionally biased region" description="Low complexity" evidence="16">
    <location>
        <begin position="512"/>
        <end position="530"/>
    </location>
</feature>
<feature type="transmembrane region" description="Helical" evidence="17">
    <location>
        <begin position="107"/>
        <end position="124"/>
    </location>
</feature>
<dbReference type="InterPro" id="IPR059115">
    <property type="entry name" value="Rib"/>
</dbReference>
<gene>
    <name evidence="19" type="primary">iga</name>
    <name evidence="19" type="ORF">Sp14A_13010</name>
</gene>
<dbReference type="GO" id="GO:0008270">
    <property type="term" value="F:zinc ion binding"/>
    <property type="evidence" value="ECO:0007669"/>
    <property type="project" value="InterPro"/>
</dbReference>
<keyword evidence="10 19" id="KW-0378">Hydrolase</keyword>
<dbReference type="EC" id="3.4.24.13" evidence="19"/>
<evidence type="ECO:0000256" key="3">
    <source>
        <dbReference type="ARBA" id="ARBA00005425"/>
    </source>
</evidence>
<reference evidence="19 20" key="1">
    <citation type="submission" date="2017-07" db="EMBL/GenBank/DDBJ databases">
        <title>Streptococcus pluranimalium as cause of bovine abortion.</title>
        <authorList>
            <person name="Rodriguez Campos S."/>
            <person name="Gobeli Brawand S."/>
            <person name="Brodard I."/>
            <person name="Rychener L."/>
            <person name="Perreten V."/>
        </authorList>
    </citation>
    <scope>NUCLEOTIDE SEQUENCE [LARGE SCALE GENOMIC DNA]</scope>
    <source>
        <strain evidence="19 20">14A0014</strain>
    </source>
</reference>
<keyword evidence="5" id="KW-0964">Secreted</keyword>
<evidence type="ECO:0000256" key="10">
    <source>
        <dbReference type="ARBA" id="ARBA00022801"/>
    </source>
</evidence>
<feature type="compositionally biased region" description="Polar residues" evidence="16">
    <location>
        <begin position="212"/>
        <end position="247"/>
    </location>
</feature>
<dbReference type="NCBIfam" id="TIGR01167">
    <property type="entry name" value="LPXTG_anchor"/>
    <property type="match status" value="1"/>
</dbReference>
<evidence type="ECO:0000256" key="15">
    <source>
        <dbReference type="ARBA" id="ARBA00023136"/>
    </source>
</evidence>
<keyword evidence="8" id="KW-0479">Metal-binding</keyword>
<dbReference type="InterPro" id="IPR019931">
    <property type="entry name" value="LPXTG_anchor"/>
</dbReference>
<comment type="cofactor">
    <cofactor evidence="1">
        <name>Zn(2+)</name>
        <dbReference type="ChEBI" id="CHEBI:29105"/>
    </cofactor>
</comment>
<dbReference type="Pfam" id="PF07501">
    <property type="entry name" value="G5"/>
    <property type="match status" value="3"/>
</dbReference>
<dbReference type="InterPro" id="IPR005877">
    <property type="entry name" value="YSIRK_signal_dom"/>
</dbReference>
<evidence type="ECO:0000256" key="12">
    <source>
        <dbReference type="ARBA" id="ARBA00022989"/>
    </source>
</evidence>
<keyword evidence="7 17" id="KW-0812">Transmembrane</keyword>
<keyword evidence="14" id="KW-0572">Peptidoglycan-anchor</keyword>
<dbReference type="EMBL" id="CP022601">
    <property type="protein sequence ID" value="AXJ13214.1"/>
    <property type="molecule type" value="Genomic_DNA"/>
</dbReference>
<dbReference type="NCBIfam" id="TIGR01168">
    <property type="entry name" value="YSIRK_signal"/>
    <property type="match status" value="1"/>
</dbReference>
<feature type="region of interest" description="Disordered" evidence="16">
    <location>
        <begin position="194"/>
        <end position="247"/>
    </location>
</feature>
<feature type="domain" description="G5" evidence="18">
    <location>
        <begin position="537"/>
        <end position="617"/>
    </location>
</feature>
<organism evidence="19 20">
    <name type="scientific">Streptococcus pluranimalium</name>
    <dbReference type="NCBI Taxonomy" id="82348"/>
    <lineage>
        <taxon>Bacteria</taxon>
        <taxon>Bacillati</taxon>
        <taxon>Bacillota</taxon>
        <taxon>Bacilli</taxon>
        <taxon>Lactobacillales</taxon>
        <taxon>Streptococcaceae</taxon>
        <taxon>Streptococcus</taxon>
    </lineage>
</organism>
<keyword evidence="13" id="KW-0482">Metalloprotease</keyword>
<feature type="transmembrane region" description="Helical" evidence="17">
    <location>
        <begin position="131"/>
        <end position="153"/>
    </location>
</feature>
<dbReference type="GO" id="GO:0004222">
    <property type="term" value="F:metalloendopeptidase activity"/>
    <property type="evidence" value="ECO:0007669"/>
    <property type="project" value="InterPro"/>
</dbReference>
<dbReference type="Pfam" id="PF08428">
    <property type="entry name" value="Rib"/>
    <property type="match status" value="1"/>
</dbReference>
<keyword evidence="15 17" id="KW-0472">Membrane</keyword>
<evidence type="ECO:0000256" key="6">
    <source>
        <dbReference type="ARBA" id="ARBA00022670"/>
    </source>
</evidence>
<accession>A0A345VKG2</accession>
<feature type="domain" description="G5" evidence="18">
    <location>
        <begin position="615"/>
        <end position="696"/>
    </location>
</feature>
<dbReference type="Proteomes" id="UP000255411">
    <property type="component" value="Chromosome"/>
</dbReference>
<evidence type="ECO:0000256" key="9">
    <source>
        <dbReference type="ARBA" id="ARBA00022729"/>
    </source>
</evidence>
<comment type="similarity">
    <text evidence="3">Belongs to the peptidase M26 family.</text>
</comment>
<evidence type="ECO:0000313" key="19">
    <source>
        <dbReference type="EMBL" id="AXJ13214.1"/>
    </source>
</evidence>
<dbReference type="Gene3D" id="2.20.230.10">
    <property type="entry name" value="Resuscitation-promoting factor rpfb"/>
    <property type="match status" value="3"/>
</dbReference>
<dbReference type="InterPro" id="IPR011098">
    <property type="entry name" value="G5_dom"/>
</dbReference>
<evidence type="ECO:0000256" key="17">
    <source>
        <dbReference type="SAM" id="Phobius"/>
    </source>
</evidence>
<feature type="region of interest" description="Disordered" evidence="16">
    <location>
        <begin position="504"/>
        <end position="543"/>
    </location>
</feature>
<dbReference type="GO" id="GO:0006508">
    <property type="term" value="P:proteolysis"/>
    <property type="evidence" value="ECO:0007669"/>
    <property type="project" value="UniProtKB-KW"/>
</dbReference>
<dbReference type="RefSeq" id="WP_115130351.1">
    <property type="nucleotide sequence ID" value="NZ_CP022601.1"/>
</dbReference>
<keyword evidence="12 17" id="KW-1133">Transmembrane helix</keyword>
<evidence type="ECO:0000256" key="7">
    <source>
        <dbReference type="ARBA" id="ARBA00022692"/>
    </source>
</evidence>
<dbReference type="GO" id="GO:0005576">
    <property type="term" value="C:extracellular region"/>
    <property type="evidence" value="ECO:0007669"/>
    <property type="project" value="InterPro"/>
</dbReference>
<protein>
    <submittedName>
        <fullName evidence="19">Immunoglobulin A1 protease</fullName>
        <ecNumber evidence="19">3.4.24.13</ecNumber>
    </submittedName>
</protein>
<dbReference type="InterPro" id="IPR008006">
    <property type="entry name" value="Peptidase_M26_N_dom"/>
</dbReference>
<evidence type="ECO:0000259" key="18">
    <source>
        <dbReference type="PROSITE" id="PS51109"/>
    </source>
</evidence>
<comment type="subcellular location">
    <subcellularLocation>
        <location evidence="2">Membrane</location>
        <topology evidence="2">Multi-pass membrane protein</topology>
    </subcellularLocation>
</comment>
<name>A0A345VKG2_9STRE</name>